<evidence type="ECO:0000259" key="3">
    <source>
        <dbReference type="SMART" id="SM00382"/>
    </source>
</evidence>
<dbReference type="Pfam" id="PF23139">
    <property type="entry name" value="OB_YrrC"/>
    <property type="match status" value="1"/>
</dbReference>
<gene>
    <name evidence="4" type="ORF">H8E19_03015</name>
</gene>
<dbReference type="NCBIfam" id="TIGR01448">
    <property type="entry name" value="recD_rel"/>
    <property type="match status" value="1"/>
</dbReference>
<dbReference type="GO" id="GO:0006310">
    <property type="term" value="P:DNA recombination"/>
    <property type="evidence" value="ECO:0007669"/>
    <property type="project" value="InterPro"/>
</dbReference>
<dbReference type="GO" id="GO:0003677">
    <property type="term" value="F:DNA binding"/>
    <property type="evidence" value="ECO:0007669"/>
    <property type="project" value="InterPro"/>
</dbReference>
<organism evidence="4 5">
    <name type="scientific">Candidatus Desulfacyla euxinica</name>
    <dbReference type="NCBI Taxonomy" id="2841693"/>
    <lineage>
        <taxon>Bacteria</taxon>
        <taxon>Deltaproteobacteria</taxon>
        <taxon>Candidatus Desulfacyla</taxon>
    </lineage>
</organism>
<dbReference type="Pfam" id="PF13245">
    <property type="entry name" value="AAA_19"/>
    <property type="match status" value="1"/>
</dbReference>
<protein>
    <submittedName>
        <fullName evidence="4">ATP-dependent RecD-like DNA helicase</fullName>
    </submittedName>
</protein>
<evidence type="ECO:0000313" key="4">
    <source>
        <dbReference type="EMBL" id="MBC8176349.1"/>
    </source>
</evidence>
<dbReference type="PANTHER" id="PTHR43788:SF6">
    <property type="entry name" value="DNA HELICASE B"/>
    <property type="match status" value="1"/>
</dbReference>
<evidence type="ECO:0000256" key="2">
    <source>
        <dbReference type="ARBA" id="ARBA00022840"/>
    </source>
</evidence>
<accession>A0A8J6T6X7</accession>
<evidence type="ECO:0000313" key="5">
    <source>
        <dbReference type="Proteomes" id="UP000650524"/>
    </source>
</evidence>
<dbReference type="InterPro" id="IPR050534">
    <property type="entry name" value="Coronavir_polyprotein_1ab"/>
</dbReference>
<dbReference type="GO" id="GO:0017116">
    <property type="term" value="F:single-stranded DNA helicase activity"/>
    <property type="evidence" value="ECO:0007669"/>
    <property type="project" value="TreeGrafter"/>
</dbReference>
<dbReference type="GO" id="GO:0009338">
    <property type="term" value="C:exodeoxyribonuclease V complex"/>
    <property type="evidence" value="ECO:0007669"/>
    <property type="project" value="TreeGrafter"/>
</dbReference>
<dbReference type="HAMAP" id="MF_01488">
    <property type="entry name" value="RecD2"/>
    <property type="match status" value="1"/>
</dbReference>
<dbReference type="InterPro" id="IPR003593">
    <property type="entry name" value="AAA+_ATPase"/>
</dbReference>
<dbReference type="AlphaFoldDB" id="A0A8J6T6X7"/>
<dbReference type="CDD" id="cd18809">
    <property type="entry name" value="SF1_C_RecD"/>
    <property type="match status" value="1"/>
</dbReference>
<dbReference type="Pfam" id="PF14520">
    <property type="entry name" value="HHH_5"/>
    <property type="match status" value="1"/>
</dbReference>
<name>A0A8J6T6X7_9DELT</name>
<dbReference type="Gene3D" id="2.30.30.940">
    <property type="match status" value="1"/>
</dbReference>
<dbReference type="InterPro" id="IPR055446">
    <property type="entry name" value="RecD2_N_OB"/>
</dbReference>
<dbReference type="InterPro" id="IPR027785">
    <property type="entry name" value="UvrD-like_helicase_C"/>
</dbReference>
<keyword evidence="4" id="KW-0378">Hydrolase</keyword>
<dbReference type="Pfam" id="PF14490">
    <property type="entry name" value="HHH_RecD2"/>
    <property type="match status" value="1"/>
</dbReference>
<dbReference type="InterPro" id="IPR006345">
    <property type="entry name" value="RecD2"/>
</dbReference>
<proteinExistence type="inferred from homology"/>
<dbReference type="PANTHER" id="PTHR43788">
    <property type="entry name" value="DNA2/NAM7 HELICASE FAMILY MEMBER"/>
    <property type="match status" value="1"/>
</dbReference>
<dbReference type="InterPro" id="IPR029493">
    <property type="entry name" value="RecD2-like_HHH"/>
</dbReference>
<dbReference type="Pfam" id="PF13538">
    <property type="entry name" value="UvrD_C_2"/>
    <property type="match status" value="1"/>
</dbReference>
<keyword evidence="4" id="KW-0347">Helicase</keyword>
<dbReference type="InterPro" id="IPR041451">
    <property type="entry name" value="RecD2_SH13"/>
</dbReference>
<dbReference type="GO" id="GO:0043139">
    <property type="term" value="F:5'-3' DNA helicase activity"/>
    <property type="evidence" value="ECO:0007669"/>
    <property type="project" value="InterPro"/>
</dbReference>
<dbReference type="SMART" id="SM00382">
    <property type="entry name" value="AAA"/>
    <property type="match status" value="1"/>
</dbReference>
<dbReference type="CDD" id="cd17933">
    <property type="entry name" value="DEXSc_RecD-like"/>
    <property type="match status" value="1"/>
</dbReference>
<comment type="caution">
    <text evidence="4">The sequence shown here is derived from an EMBL/GenBank/DDBJ whole genome shotgun (WGS) entry which is preliminary data.</text>
</comment>
<dbReference type="SUPFAM" id="SSF47781">
    <property type="entry name" value="RuvA domain 2-like"/>
    <property type="match status" value="1"/>
</dbReference>
<evidence type="ECO:0000256" key="1">
    <source>
        <dbReference type="ARBA" id="ARBA00022741"/>
    </source>
</evidence>
<dbReference type="GO" id="GO:0005524">
    <property type="term" value="F:ATP binding"/>
    <property type="evidence" value="ECO:0007669"/>
    <property type="project" value="UniProtKB-KW"/>
</dbReference>
<dbReference type="Gene3D" id="1.10.150.20">
    <property type="entry name" value="5' to 3' exonuclease, C-terminal subdomain"/>
    <property type="match status" value="1"/>
</dbReference>
<reference evidence="4 5" key="1">
    <citation type="submission" date="2020-08" db="EMBL/GenBank/DDBJ databases">
        <title>Bridging the membrane lipid divide: bacteria of the FCB group superphylum have the potential to synthesize archaeal ether lipids.</title>
        <authorList>
            <person name="Villanueva L."/>
            <person name="Von Meijenfeldt F.A.B."/>
            <person name="Westbye A.B."/>
            <person name="Yadav S."/>
            <person name="Hopmans E.C."/>
            <person name="Dutilh B.E."/>
            <person name="Sinninghe Damste J.S."/>
        </authorList>
    </citation>
    <scope>NUCLEOTIDE SEQUENCE [LARGE SCALE GENOMIC DNA]</scope>
    <source>
        <strain evidence="4">NIOZ-UU27</strain>
    </source>
</reference>
<sequence length="736" mass="82564">MLTDLEGQIERITYTNEENGFTIAKLKVYGRPDLVTVVGNLMAPTPGEILKLKGEWTNHPKYGEQFKIVHYKTTVPASVYGIQKYLGSGLIKGIGPVMAKRIVKTFGEQTLDIIEDEIDKLEQVTGIGRKRIKMIRKAWDDQKEIRDVMLFLQGHGVSSGYATKIFKQYGDRSIQVVKENPYRLATDIFGIGFVTADHIAERLGFDKNSQLRSEAGILYVLHQLADEGNVYFPFEPLIDRCKEILGVEGEIIVKAVDTIANEKKIVVEKINERTGELKKTNRVYLTKFHVTETGIASRIKALLKAPKSIRNFDSSKAASWVQEQLSIDLAENQVQALRSASENKIMVITGGPGTGKTTIINALLKIFSGLKVRIMLAAPTGRAAKRMSEATGYEAKTIHRLLEYSIRKGGFQKDDEHPLECDLIIVDEASMIDTILMYHLLKAIPLKATFILVGDVNQLPSVGAGNVLRDIIASDIIPVVRLNEIFRQAKESQIIVNAHKINNGLLPYPTPSGPKDDFYFIEQEDPENVLRIILELVSDRVPRRFGFDPVNDIQVLSPMHKGTVGAGNLNLELQRQLNPNEDGVTRGNRAFRTGDKVMQIKNNYDKEVFNGDIGRVTRVDPELREVDISFDGGNVPYDFTDLDEIVLAYAVSVHKSQGSEYPVIIIPLLTQHYMLLQRNLIYTAITRGKKLVIVVGTRKALAIGVKNDKTRKRYTFLEQRLRSPDCPVSSERELRP</sequence>
<feature type="domain" description="AAA+ ATPase" evidence="3">
    <location>
        <begin position="342"/>
        <end position="483"/>
    </location>
</feature>
<dbReference type="Gene3D" id="3.40.50.300">
    <property type="entry name" value="P-loop containing nucleotide triphosphate hydrolases"/>
    <property type="match status" value="2"/>
</dbReference>
<dbReference type="Proteomes" id="UP000650524">
    <property type="component" value="Unassembled WGS sequence"/>
</dbReference>
<dbReference type="InterPro" id="IPR010994">
    <property type="entry name" value="RuvA_2-like"/>
</dbReference>
<dbReference type="InterPro" id="IPR027417">
    <property type="entry name" value="P-loop_NTPase"/>
</dbReference>
<dbReference type="SUPFAM" id="SSF52540">
    <property type="entry name" value="P-loop containing nucleoside triphosphate hydrolases"/>
    <property type="match status" value="2"/>
</dbReference>
<dbReference type="EMBL" id="JACNJD010000128">
    <property type="protein sequence ID" value="MBC8176349.1"/>
    <property type="molecule type" value="Genomic_DNA"/>
</dbReference>
<keyword evidence="2" id="KW-0067">ATP-binding</keyword>
<keyword evidence="1" id="KW-0547">Nucleotide-binding</keyword>
<dbReference type="Pfam" id="PF18335">
    <property type="entry name" value="SH3_13"/>
    <property type="match status" value="1"/>
</dbReference>
<dbReference type="Gene3D" id="1.10.10.2220">
    <property type="match status" value="1"/>
</dbReference>